<keyword evidence="1" id="KW-1133">Transmembrane helix</keyword>
<keyword evidence="1" id="KW-0812">Transmembrane</keyword>
<reference evidence="2 3" key="2">
    <citation type="journal article" date="2019" name="G3 (Bethesda)">
        <title>Hybrid Assembly of the Genome of the Entomopathogenic Nematode Steinernema carpocapsae Identifies the X-Chromosome.</title>
        <authorList>
            <person name="Serra L."/>
            <person name="Macchietto M."/>
            <person name="Macias-Munoz A."/>
            <person name="McGill C.J."/>
            <person name="Rodriguez I.M."/>
            <person name="Rodriguez B."/>
            <person name="Murad R."/>
            <person name="Mortazavi A."/>
        </authorList>
    </citation>
    <scope>NUCLEOTIDE SEQUENCE [LARGE SCALE GENOMIC DNA]</scope>
    <source>
        <strain evidence="2 3">ALL</strain>
    </source>
</reference>
<name>A0A4U5PHX0_STECR</name>
<proteinExistence type="predicted"/>
<accession>A0A4U5PHX0</accession>
<feature type="transmembrane region" description="Helical" evidence="1">
    <location>
        <begin position="30"/>
        <end position="50"/>
    </location>
</feature>
<evidence type="ECO:0000313" key="2">
    <source>
        <dbReference type="EMBL" id="TKR95734.1"/>
    </source>
</evidence>
<dbReference type="AlphaFoldDB" id="A0A4U5PHX0"/>
<dbReference type="EMBL" id="AZBU02000002">
    <property type="protein sequence ID" value="TKR95734.1"/>
    <property type="molecule type" value="Genomic_DNA"/>
</dbReference>
<sequence>MVLSDQQRRLKCQIKTKSQKGKTKQLQQPAAITLLVALLATAITVAYSPVPIFTVPLLYFWRCASANCLMQLFVQR</sequence>
<dbReference type="Proteomes" id="UP000298663">
    <property type="component" value="Unassembled WGS sequence"/>
</dbReference>
<protein>
    <submittedName>
        <fullName evidence="2">Uncharacterized protein</fullName>
    </submittedName>
</protein>
<organism evidence="2 3">
    <name type="scientific">Steinernema carpocapsae</name>
    <name type="common">Entomopathogenic nematode</name>
    <dbReference type="NCBI Taxonomy" id="34508"/>
    <lineage>
        <taxon>Eukaryota</taxon>
        <taxon>Metazoa</taxon>
        <taxon>Ecdysozoa</taxon>
        <taxon>Nematoda</taxon>
        <taxon>Chromadorea</taxon>
        <taxon>Rhabditida</taxon>
        <taxon>Tylenchina</taxon>
        <taxon>Panagrolaimomorpha</taxon>
        <taxon>Strongyloidoidea</taxon>
        <taxon>Steinernematidae</taxon>
        <taxon>Steinernema</taxon>
    </lineage>
</organism>
<comment type="caution">
    <text evidence="2">The sequence shown here is derived from an EMBL/GenBank/DDBJ whole genome shotgun (WGS) entry which is preliminary data.</text>
</comment>
<keyword evidence="3" id="KW-1185">Reference proteome</keyword>
<gene>
    <name evidence="2" type="ORF">L596_009862</name>
</gene>
<evidence type="ECO:0000256" key="1">
    <source>
        <dbReference type="SAM" id="Phobius"/>
    </source>
</evidence>
<evidence type="ECO:0000313" key="3">
    <source>
        <dbReference type="Proteomes" id="UP000298663"/>
    </source>
</evidence>
<keyword evidence="1" id="KW-0472">Membrane</keyword>
<reference evidence="2 3" key="1">
    <citation type="journal article" date="2015" name="Genome Biol.">
        <title>Comparative genomics of Steinernema reveals deeply conserved gene regulatory networks.</title>
        <authorList>
            <person name="Dillman A.R."/>
            <person name="Macchietto M."/>
            <person name="Porter C.F."/>
            <person name="Rogers A."/>
            <person name="Williams B."/>
            <person name="Antoshechkin I."/>
            <person name="Lee M.M."/>
            <person name="Goodwin Z."/>
            <person name="Lu X."/>
            <person name="Lewis E.E."/>
            <person name="Goodrich-Blair H."/>
            <person name="Stock S.P."/>
            <person name="Adams B.J."/>
            <person name="Sternberg P.W."/>
            <person name="Mortazavi A."/>
        </authorList>
    </citation>
    <scope>NUCLEOTIDE SEQUENCE [LARGE SCALE GENOMIC DNA]</scope>
    <source>
        <strain evidence="2 3">ALL</strain>
    </source>
</reference>